<comment type="caution">
    <text evidence="3">The sequence shown here is derived from an EMBL/GenBank/DDBJ whole genome shotgun (WGS) entry which is preliminary data.</text>
</comment>
<proteinExistence type="predicted"/>
<dbReference type="EMBL" id="CAUJNA010003224">
    <property type="protein sequence ID" value="CAJ1396256.1"/>
    <property type="molecule type" value="Genomic_DNA"/>
</dbReference>
<dbReference type="PANTHER" id="PTHR47447">
    <property type="entry name" value="OS03G0856100 PROTEIN"/>
    <property type="match status" value="1"/>
</dbReference>
<accession>A0AA36J0H6</accession>
<feature type="repeat" description="PPR" evidence="2">
    <location>
        <begin position="194"/>
        <end position="228"/>
    </location>
</feature>
<keyword evidence="1" id="KW-0677">Repeat</keyword>
<dbReference type="PROSITE" id="PS51375">
    <property type="entry name" value="PPR"/>
    <property type="match status" value="1"/>
</dbReference>
<keyword evidence="4" id="KW-1185">Reference proteome</keyword>
<dbReference type="Pfam" id="PF01535">
    <property type="entry name" value="PPR"/>
    <property type="match status" value="1"/>
</dbReference>
<organism evidence="3 4">
    <name type="scientific">Effrenium voratum</name>
    <dbReference type="NCBI Taxonomy" id="2562239"/>
    <lineage>
        <taxon>Eukaryota</taxon>
        <taxon>Sar</taxon>
        <taxon>Alveolata</taxon>
        <taxon>Dinophyceae</taxon>
        <taxon>Suessiales</taxon>
        <taxon>Symbiodiniaceae</taxon>
        <taxon>Effrenium</taxon>
    </lineage>
</organism>
<sequence length="432" mass="47233">MAGWQHAAEALEGRTLLAAICAQEEWEKALSLHATMWSPNLIVHNALCRRLPWRAGLSLTHMARRLEPDIISYNSMVHTCDKARQWQQALRCLRGARTRLLEATVITCCSAMSACLALAWHCTLQIAAEMQRCFLQPDDASSNLLTAAFAKAHAWANAIGSSGVTGLNVAMAAYVRASERHKALDLFARSTSHDLVTYNTALHACAMGGWWQLALELLRRARRRRLRANAVSCTAAVDACARATKWQHALGLFSVSRATPAMNALLAHLHWDVALELPASSEPDLTTWNLLLSARGASWQMVSWLLPRAERLGADHFTWTAAALMLPWPRSLALLGMPGLAPAAAAAVMKTCRWRHALQVLRSFRAAGGQVEVLCLEAALRACDQRQSRICAQICPELGRAAFGPLSCVSRASAKAQQPGLTDPGSAWRCLQ</sequence>
<dbReference type="NCBIfam" id="TIGR00756">
    <property type="entry name" value="PPR"/>
    <property type="match status" value="1"/>
</dbReference>
<reference evidence="3" key="1">
    <citation type="submission" date="2023-08" db="EMBL/GenBank/DDBJ databases">
        <authorList>
            <person name="Chen Y."/>
            <person name="Shah S."/>
            <person name="Dougan E. K."/>
            <person name="Thang M."/>
            <person name="Chan C."/>
        </authorList>
    </citation>
    <scope>NUCLEOTIDE SEQUENCE</scope>
</reference>
<dbReference type="AlphaFoldDB" id="A0AA36J0H6"/>
<evidence type="ECO:0000256" key="2">
    <source>
        <dbReference type="PROSITE-ProRule" id="PRU00708"/>
    </source>
</evidence>
<dbReference type="Gene3D" id="1.25.40.10">
    <property type="entry name" value="Tetratricopeptide repeat domain"/>
    <property type="match status" value="2"/>
</dbReference>
<dbReference type="Proteomes" id="UP001178507">
    <property type="component" value="Unassembled WGS sequence"/>
</dbReference>
<dbReference type="InterPro" id="IPR011990">
    <property type="entry name" value="TPR-like_helical_dom_sf"/>
</dbReference>
<protein>
    <recommendedName>
        <fullName evidence="5">Pentatricopeptide repeat-containing protein, chloroplastic</fullName>
    </recommendedName>
</protein>
<evidence type="ECO:0000313" key="3">
    <source>
        <dbReference type="EMBL" id="CAJ1396256.1"/>
    </source>
</evidence>
<dbReference type="InterPro" id="IPR002885">
    <property type="entry name" value="PPR_rpt"/>
</dbReference>
<gene>
    <name evidence="3" type="ORF">EVOR1521_LOCUS20514</name>
</gene>
<evidence type="ECO:0000313" key="4">
    <source>
        <dbReference type="Proteomes" id="UP001178507"/>
    </source>
</evidence>
<evidence type="ECO:0000256" key="1">
    <source>
        <dbReference type="ARBA" id="ARBA00022737"/>
    </source>
</evidence>
<dbReference type="PANTHER" id="PTHR47447:SF17">
    <property type="entry name" value="OS12G0638900 PROTEIN"/>
    <property type="match status" value="1"/>
</dbReference>
<evidence type="ECO:0008006" key="5">
    <source>
        <dbReference type="Google" id="ProtNLM"/>
    </source>
</evidence>
<name>A0AA36J0H6_9DINO</name>